<name>A0A9J6BZ36_POLVA</name>
<dbReference type="EMBL" id="JADBJN010000002">
    <property type="protein sequence ID" value="KAG5674944.1"/>
    <property type="molecule type" value="Genomic_DNA"/>
</dbReference>
<feature type="region of interest" description="Disordered" evidence="1">
    <location>
        <begin position="161"/>
        <end position="182"/>
    </location>
</feature>
<proteinExistence type="predicted"/>
<sequence length="182" mass="20423">MANKNRRQRKKAKEAAIAAGLIPPPPVTSIEKTAKERGRIRKEKQQHKKFAFMLQPSFKPVLSEWVANAISNDEALLIGLPFISKLVAKPSAYVILTPGRINNIAMKLNSIGLIDFLTHFREMRGRPFIIEPILQAIETEAQKISIVPESRNGEWIALSQEELEQNDGDGGGDDRIEEEVEK</sequence>
<evidence type="ECO:0000313" key="3">
    <source>
        <dbReference type="Proteomes" id="UP001107558"/>
    </source>
</evidence>
<dbReference type="AlphaFoldDB" id="A0A9J6BZ36"/>
<dbReference type="Proteomes" id="UP001107558">
    <property type="component" value="Chromosome 2"/>
</dbReference>
<organism evidence="2 3">
    <name type="scientific">Polypedilum vanderplanki</name>
    <name type="common">Sleeping chironomid midge</name>
    <dbReference type="NCBI Taxonomy" id="319348"/>
    <lineage>
        <taxon>Eukaryota</taxon>
        <taxon>Metazoa</taxon>
        <taxon>Ecdysozoa</taxon>
        <taxon>Arthropoda</taxon>
        <taxon>Hexapoda</taxon>
        <taxon>Insecta</taxon>
        <taxon>Pterygota</taxon>
        <taxon>Neoptera</taxon>
        <taxon>Endopterygota</taxon>
        <taxon>Diptera</taxon>
        <taxon>Nematocera</taxon>
        <taxon>Chironomoidea</taxon>
        <taxon>Chironomidae</taxon>
        <taxon>Chironominae</taxon>
        <taxon>Polypedilum</taxon>
        <taxon>Polypedilum</taxon>
    </lineage>
</organism>
<comment type="caution">
    <text evidence="2">The sequence shown here is derived from an EMBL/GenBank/DDBJ whole genome shotgun (WGS) entry which is preliminary data.</text>
</comment>
<gene>
    <name evidence="2" type="ORF">PVAND_004888</name>
</gene>
<keyword evidence="3" id="KW-1185">Reference proteome</keyword>
<reference evidence="2" key="1">
    <citation type="submission" date="2021-03" db="EMBL/GenBank/DDBJ databases">
        <title>Chromosome level genome of the anhydrobiotic midge Polypedilum vanderplanki.</title>
        <authorList>
            <person name="Yoshida Y."/>
            <person name="Kikawada T."/>
            <person name="Gusev O."/>
        </authorList>
    </citation>
    <scope>NUCLEOTIDE SEQUENCE</scope>
    <source>
        <strain evidence="2">NIAS01</strain>
        <tissue evidence="2">Whole body or cell culture</tissue>
    </source>
</reference>
<evidence type="ECO:0000256" key="1">
    <source>
        <dbReference type="SAM" id="MobiDB-lite"/>
    </source>
</evidence>
<protein>
    <submittedName>
        <fullName evidence="2">Uncharacterized protein</fullName>
    </submittedName>
</protein>
<accession>A0A9J6BZ36</accession>
<evidence type="ECO:0000313" key="2">
    <source>
        <dbReference type="EMBL" id="KAG5674944.1"/>
    </source>
</evidence>